<dbReference type="KEGG" id="kco:BWI95_04590"/>
<reference evidence="1 2" key="1">
    <citation type="submission" date="2017-01" db="EMBL/GenBank/DDBJ databases">
        <authorList>
            <person name="Cao J.-M."/>
        </authorList>
    </citation>
    <scope>NUCLEOTIDE SEQUENCE [LARGE SCALE GENOMIC DNA]</scope>
    <source>
        <strain evidence="1 2">888-76</strain>
    </source>
</reference>
<organism evidence="1 2">
    <name type="scientific">Kosakonia cowanii JCM 10956 = DSM 18146</name>
    <dbReference type="NCBI Taxonomy" id="1300165"/>
    <lineage>
        <taxon>Bacteria</taxon>
        <taxon>Pseudomonadati</taxon>
        <taxon>Pseudomonadota</taxon>
        <taxon>Gammaproteobacteria</taxon>
        <taxon>Enterobacterales</taxon>
        <taxon>Enterobacteriaceae</taxon>
        <taxon>Kosakonia</taxon>
    </lineage>
</organism>
<dbReference type="Proteomes" id="UP000187148">
    <property type="component" value="Chromosome"/>
</dbReference>
<dbReference type="AlphaFoldDB" id="A0A807LES0"/>
<dbReference type="EMBL" id="CP019445">
    <property type="protein sequence ID" value="APZ04388.1"/>
    <property type="molecule type" value="Genomic_DNA"/>
</dbReference>
<evidence type="ECO:0000313" key="2">
    <source>
        <dbReference type="Proteomes" id="UP000187148"/>
    </source>
</evidence>
<keyword evidence="2" id="KW-1185">Reference proteome</keyword>
<sequence>MWDIRDEKYLSRCFSFIMLIHHHLINFYIKKDINKLLYLGNVLNHKLITITFDTEYILRDISQIKCRLISRIN</sequence>
<name>A0A807LES0_9ENTR</name>
<protein>
    <submittedName>
        <fullName evidence="1">Uncharacterized protein</fullName>
    </submittedName>
</protein>
<gene>
    <name evidence="1" type="ORF">BWI95_04590</name>
</gene>
<accession>A0A807LES0</accession>
<proteinExistence type="predicted"/>
<evidence type="ECO:0000313" key="1">
    <source>
        <dbReference type="EMBL" id="APZ04388.1"/>
    </source>
</evidence>